<reference evidence="1 2" key="1">
    <citation type="submission" date="2014-04" db="EMBL/GenBank/DDBJ databases">
        <authorList>
            <consortium name="DOE Joint Genome Institute"/>
            <person name="Kuo A."/>
            <person name="Kohler A."/>
            <person name="Costa M.D."/>
            <person name="Nagy L.G."/>
            <person name="Floudas D."/>
            <person name="Copeland A."/>
            <person name="Barry K.W."/>
            <person name="Cichocki N."/>
            <person name="Veneault-Fourrey C."/>
            <person name="LaButti K."/>
            <person name="Lindquist E.A."/>
            <person name="Lipzen A."/>
            <person name="Lundell T."/>
            <person name="Morin E."/>
            <person name="Murat C."/>
            <person name="Sun H."/>
            <person name="Tunlid A."/>
            <person name="Henrissat B."/>
            <person name="Grigoriev I.V."/>
            <person name="Hibbett D.S."/>
            <person name="Martin F."/>
            <person name="Nordberg H.P."/>
            <person name="Cantor M.N."/>
            <person name="Hua S.X."/>
        </authorList>
    </citation>
    <scope>NUCLEOTIDE SEQUENCE [LARGE SCALE GENOMIC DNA]</scope>
    <source>
        <strain evidence="1 2">441</strain>
    </source>
</reference>
<sequence length="93" mass="10548">MLLHKLRYIQGFDDTMTSHLTVSMLSCLAHAYVKEKCRGDPCDVHPSAAPPNVPNTDDGECGEDVENIFIRISTDNKGMNFYDFCRWIFDTMG</sequence>
<reference evidence="2" key="2">
    <citation type="submission" date="2015-01" db="EMBL/GenBank/DDBJ databases">
        <title>Evolutionary Origins and Diversification of the Mycorrhizal Mutualists.</title>
        <authorList>
            <consortium name="DOE Joint Genome Institute"/>
            <consortium name="Mycorrhizal Genomics Consortium"/>
            <person name="Kohler A."/>
            <person name="Kuo A."/>
            <person name="Nagy L.G."/>
            <person name="Floudas D."/>
            <person name="Copeland A."/>
            <person name="Barry K.W."/>
            <person name="Cichocki N."/>
            <person name="Veneault-Fourrey C."/>
            <person name="LaButti K."/>
            <person name="Lindquist E.A."/>
            <person name="Lipzen A."/>
            <person name="Lundell T."/>
            <person name="Morin E."/>
            <person name="Murat C."/>
            <person name="Riley R."/>
            <person name="Ohm R."/>
            <person name="Sun H."/>
            <person name="Tunlid A."/>
            <person name="Henrissat B."/>
            <person name="Grigoriev I.V."/>
            <person name="Hibbett D.S."/>
            <person name="Martin F."/>
        </authorList>
    </citation>
    <scope>NUCLEOTIDE SEQUENCE [LARGE SCALE GENOMIC DNA]</scope>
    <source>
        <strain evidence="2">441</strain>
    </source>
</reference>
<protein>
    <submittedName>
        <fullName evidence="1">Uncharacterized protein</fullName>
    </submittedName>
</protein>
<organism evidence="1 2">
    <name type="scientific">Pisolithus microcarpus 441</name>
    <dbReference type="NCBI Taxonomy" id="765257"/>
    <lineage>
        <taxon>Eukaryota</taxon>
        <taxon>Fungi</taxon>
        <taxon>Dikarya</taxon>
        <taxon>Basidiomycota</taxon>
        <taxon>Agaricomycotina</taxon>
        <taxon>Agaricomycetes</taxon>
        <taxon>Agaricomycetidae</taxon>
        <taxon>Boletales</taxon>
        <taxon>Sclerodermatineae</taxon>
        <taxon>Pisolithaceae</taxon>
        <taxon>Pisolithus</taxon>
    </lineage>
</organism>
<keyword evidence="2" id="KW-1185">Reference proteome</keyword>
<evidence type="ECO:0000313" key="1">
    <source>
        <dbReference type="EMBL" id="KIK25516.1"/>
    </source>
</evidence>
<dbReference type="PROSITE" id="PS51257">
    <property type="entry name" value="PROKAR_LIPOPROTEIN"/>
    <property type="match status" value="1"/>
</dbReference>
<evidence type="ECO:0000313" key="2">
    <source>
        <dbReference type="Proteomes" id="UP000054018"/>
    </source>
</evidence>
<accession>A0A0C9Z8A8</accession>
<dbReference type="Proteomes" id="UP000054018">
    <property type="component" value="Unassembled WGS sequence"/>
</dbReference>
<name>A0A0C9Z8A8_9AGAM</name>
<dbReference type="AlphaFoldDB" id="A0A0C9Z8A8"/>
<gene>
    <name evidence="1" type="ORF">PISMIDRAFT_677143</name>
</gene>
<dbReference type="EMBL" id="KN833707">
    <property type="protein sequence ID" value="KIK25516.1"/>
    <property type="molecule type" value="Genomic_DNA"/>
</dbReference>
<proteinExistence type="predicted"/>
<dbReference type="HOGENOM" id="CLU_2400522_0_0_1"/>